<dbReference type="EMBL" id="CP077062">
    <property type="protein sequence ID" value="QWZ10737.1"/>
    <property type="molecule type" value="Genomic_DNA"/>
</dbReference>
<dbReference type="KEGG" id="nps:KRR39_22045"/>
<dbReference type="PANTHER" id="PTHR44757">
    <property type="entry name" value="DIGUANYLATE CYCLASE DGCP"/>
    <property type="match status" value="1"/>
</dbReference>
<dbReference type="PANTHER" id="PTHR44757:SF2">
    <property type="entry name" value="BIOFILM ARCHITECTURE MAINTENANCE PROTEIN MBAA"/>
    <property type="match status" value="1"/>
</dbReference>
<feature type="compositionally biased region" description="Gly residues" evidence="1">
    <location>
        <begin position="220"/>
        <end position="234"/>
    </location>
</feature>
<dbReference type="InterPro" id="IPR052155">
    <property type="entry name" value="Biofilm_reg_signaling"/>
</dbReference>
<accession>A0A975T3I2</accession>
<gene>
    <name evidence="3" type="ORF">KRR39_22045</name>
</gene>
<dbReference type="AlphaFoldDB" id="A0A975T3I2"/>
<evidence type="ECO:0000256" key="1">
    <source>
        <dbReference type="SAM" id="MobiDB-lite"/>
    </source>
</evidence>
<feature type="compositionally biased region" description="Basic and acidic residues" evidence="1">
    <location>
        <begin position="155"/>
        <end position="168"/>
    </location>
</feature>
<evidence type="ECO:0000259" key="2">
    <source>
        <dbReference type="Pfam" id="PF00563"/>
    </source>
</evidence>
<feature type="domain" description="EAL" evidence="2">
    <location>
        <begin position="32"/>
        <end position="81"/>
    </location>
</feature>
<name>A0A975T3I2_9ACTN</name>
<keyword evidence="4" id="KW-1185">Reference proteome</keyword>
<dbReference type="Proteomes" id="UP000683575">
    <property type="component" value="Chromosome"/>
</dbReference>
<evidence type="ECO:0000313" key="4">
    <source>
        <dbReference type="Proteomes" id="UP000683575"/>
    </source>
</evidence>
<dbReference type="InterPro" id="IPR001633">
    <property type="entry name" value="EAL_dom"/>
</dbReference>
<proteinExistence type="predicted"/>
<feature type="region of interest" description="Disordered" evidence="1">
    <location>
        <begin position="79"/>
        <end position="234"/>
    </location>
</feature>
<reference evidence="3" key="1">
    <citation type="submission" date="2021-06" db="EMBL/GenBank/DDBJ databases">
        <title>Complete genome sequence of Nocardioides sp. G188.</title>
        <authorList>
            <person name="Im W.-T."/>
        </authorList>
    </citation>
    <scope>NUCLEOTIDE SEQUENCE</scope>
    <source>
        <strain evidence="3">G188</strain>
    </source>
</reference>
<evidence type="ECO:0000313" key="3">
    <source>
        <dbReference type="EMBL" id="QWZ10737.1"/>
    </source>
</evidence>
<organism evidence="3 4">
    <name type="scientific">Nocardioides panacis</name>
    <dbReference type="NCBI Taxonomy" id="2849501"/>
    <lineage>
        <taxon>Bacteria</taxon>
        <taxon>Bacillati</taxon>
        <taxon>Actinomycetota</taxon>
        <taxon>Actinomycetes</taxon>
        <taxon>Propionibacteriales</taxon>
        <taxon>Nocardioidaceae</taxon>
        <taxon>Nocardioides</taxon>
    </lineage>
</organism>
<feature type="compositionally biased region" description="Basic residues" evidence="1">
    <location>
        <begin position="102"/>
        <end position="117"/>
    </location>
</feature>
<protein>
    <submittedName>
        <fullName evidence="3">EAL domain-containing protein</fullName>
    </submittedName>
</protein>
<sequence>MYTAKRDGGACHRVYVDSMHDAAIARLDLTADLDRTLEEGGLDVAYQPVVVLGTGAVTGFEALARWQHPVLGAISPAEFIPPGRGDRPDRPVGTLRAVPGVRRPRRVAARARPRRRARGECEPVAPAARRPAPARPRGRGPEDHPGPRRPAVPGGDRERARWFGRRGEPGPPEDPGPGGAALARRLRHRPLVPVAARRLSLRRGEDRSQLRVPARRRGPGPRGRGGGPAAGRGL</sequence>
<dbReference type="Pfam" id="PF00563">
    <property type="entry name" value="EAL"/>
    <property type="match status" value="1"/>
</dbReference>